<dbReference type="AlphaFoldDB" id="A0ABC8T306"/>
<dbReference type="Proteomes" id="UP001642360">
    <property type="component" value="Unassembled WGS sequence"/>
</dbReference>
<feature type="domain" description="MADS-box" evidence="6">
    <location>
        <begin position="1"/>
        <end position="60"/>
    </location>
</feature>
<evidence type="ECO:0000256" key="5">
    <source>
        <dbReference type="ARBA" id="ARBA00023242"/>
    </source>
</evidence>
<dbReference type="SMART" id="SM00432">
    <property type="entry name" value="MADS"/>
    <property type="match status" value="1"/>
</dbReference>
<dbReference type="PROSITE" id="PS00350">
    <property type="entry name" value="MADS_BOX_1"/>
    <property type="match status" value="1"/>
</dbReference>
<accession>A0ABC8T306</accession>
<dbReference type="EMBL" id="CAUOFW020004097">
    <property type="protein sequence ID" value="CAK9163807.1"/>
    <property type="molecule type" value="Genomic_DNA"/>
</dbReference>
<dbReference type="GO" id="GO:0003677">
    <property type="term" value="F:DNA binding"/>
    <property type="evidence" value="ECO:0007669"/>
    <property type="project" value="UniProtKB-KW"/>
</dbReference>
<dbReference type="InterPro" id="IPR002100">
    <property type="entry name" value="TF_MADSbox"/>
</dbReference>
<dbReference type="Gene3D" id="3.40.1810.10">
    <property type="entry name" value="Transcription factor, MADS-box"/>
    <property type="match status" value="1"/>
</dbReference>
<dbReference type="Pfam" id="PF00319">
    <property type="entry name" value="SRF-TF"/>
    <property type="match status" value="1"/>
</dbReference>
<evidence type="ECO:0000256" key="2">
    <source>
        <dbReference type="ARBA" id="ARBA00023015"/>
    </source>
</evidence>
<comment type="subcellular location">
    <subcellularLocation>
        <location evidence="1">Nucleus</location>
    </subcellularLocation>
</comment>
<feature type="non-terminal residue" evidence="7">
    <location>
        <position position="60"/>
    </location>
</feature>
<dbReference type="InterPro" id="IPR050142">
    <property type="entry name" value="MADS-box/MEF2_TF"/>
</dbReference>
<dbReference type="CDD" id="cd00265">
    <property type="entry name" value="MADS_MEF2_like"/>
    <property type="match status" value="1"/>
</dbReference>
<keyword evidence="4" id="KW-0804">Transcription</keyword>
<proteinExistence type="predicted"/>
<evidence type="ECO:0000256" key="3">
    <source>
        <dbReference type="ARBA" id="ARBA00023125"/>
    </source>
</evidence>
<evidence type="ECO:0000256" key="1">
    <source>
        <dbReference type="ARBA" id="ARBA00004123"/>
    </source>
</evidence>
<keyword evidence="5" id="KW-0539">Nucleus</keyword>
<reference evidence="7 8" key="1">
    <citation type="submission" date="2024-02" db="EMBL/GenBank/DDBJ databases">
        <authorList>
            <person name="Vignale AGUSTIN F."/>
            <person name="Sosa J E."/>
            <person name="Modenutti C."/>
        </authorList>
    </citation>
    <scope>NUCLEOTIDE SEQUENCE [LARGE SCALE GENOMIC DNA]</scope>
</reference>
<evidence type="ECO:0000256" key="4">
    <source>
        <dbReference type="ARBA" id="ARBA00023163"/>
    </source>
</evidence>
<dbReference type="InterPro" id="IPR036879">
    <property type="entry name" value="TF_MADSbox_sf"/>
</dbReference>
<sequence length="60" mass="6876">MVRQRVEIRRIDNLTARQVTFSKRRKGLFKKAKELSVLCDAEIALIVFSATGKIFDYASS</sequence>
<gene>
    <name evidence="7" type="ORF">ILEXP_LOCUS32868</name>
</gene>
<keyword evidence="8" id="KW-1185">Reference proteome</keyword>
<dbReference type="InterPro" id="IPR033896">
    <property type="entry name" value="MEF2-like_N"/>
</dbReference>
<evidence type="ECO:0000259" key="6">
    <source>
        <dbReference type="PROSITE" id="PS50066"/>
    </source>
</evidence>
<protein>
    <recommendedName>
        <fullName evidence="6">MADS-box domain-containing protein</fullName>
    </recommendedName>
</protein>
<keyword evidence="3" id="KW-0238">DNA-binding</keyword>
<evidence type="ECO:0000313" key="7">
    <source>
        <dbReference type="EMBL" id="CAK9163807.1"/>
    </source>
</evidence>
<dbReference type="PROSITE" id="PS50066">
    <property type="entry name" value="MADS_BOX_2"/>
    <property type="match status" value="1"/>
</dbReference>
<organism evidence="7 8">
    <name type="scientific">Ilex paraguariensis</name>
    <name type="common">yerba mate</name>
    <dbReference type="NCBI Taxonomy" id="185542"/>
    <lineage>
        <taxon>Eukaryota</taxon>
        <taxon>Viridiplantae</taxon>
        <taxon>Streptophyta</taxon>
        <taxon>Embryophyta</taxon>
        <taxon>Tracheophyta</taxon>
        <taxon>Spermatophyta</taxon>
        <taxon>Magnoliopsida</taxon>
        <taxon>eudicotyledons</taxon>
        <taxon>Gunneridae</taxon>
        <taxon>Pentapetalae</taxon>
        <taxon>asterids</taxon>
        <taxon>campanulids</taxon>
        <taxon>Aquifoliales</taxon>
        <taxon>Aquifoliaceae</taxon>
        <taxon>Ilex</taxon>
    </lineage>
</organism>
<keyword evidence="2" id="KW-0805">Transcription regulation</keyword>
<comment type="caution">
    <text evidence="7">The sequence shown here is derived from an EMBL/GenBank/DDBJ whole genome shotgun (WGS) entry which is preliminary data.</text>
</comment>
<evidence type="ECO:0000313" key="8">
    <source>
        <dbReference type="Proteomes" id="UP001642360"/>
    </source>
</evidence>
<dbReference type="SUPFAM" id="SSF55455">
    <property type="entry name" value="SRF-like"/>
    <property type="match status" value="1"/>
</dbReference>
<dbReference type="PANTHER" id="PTHR48019">
    <property type="entry name" value="SERUM RESPONSE FACTOR HOMOLOG"/>
    <property type="match status" value="1"/>
</dbReference>
<dbReference type="PRINTS" id="PR00404">
    <property type="entry name" value="MADSDOMAIN"/>
</dbReference>
<dbReference type="GO" id="GO:0005634">
    <property type="term" value="C:nucleus"/>
    <property type="evidence" value="ECO:0007669"/>
    <property type="project" value="UniProtKB-SubCell"/>
</dbReference>
<name>A0ABC8T306_9AQUA</name>